<protein>
    <submittedName>
        <fullName evidence="1">Uncharacterized protein</fullName>
    </submittedName>
</protein>
<keyword evidence="2" id="KW-1185">Reference proteome</keyword>
<proteinExistence type="predicted"/>
<sequence length="106" mass="11971">MNLDQPNAGLDFSAHTTSRRIINIPGVINLREGGRSSGRLRKFPSRFKWASFYSGSVIGRSNLQLVSFNDIQSIVLISSEYLNKFTSEETMLYCVVKCTFRGFRVA</sequence>
<reference evidence="1 2" key="1">
    <citation type="journal article" date="2019" name="Sci. Rep.">
        <title>Orb-weaving spider Araneus ventricosus genome elucidates the spidroin gene catalogue.</title>
        <authorList>
            <person name="Kono N."/>
            <person name="Nakamura H."/>
            <person name="Ohtoshi R."/>
            <person name="Moran D.A.P."/>
            <person name="Shinohara A."/>
            <person name="Yoshida Y."/>
            <person name="Fujiwara M."/>
            <person name="Mori M."/>
            <person name="Tomita M."/>
            <person name="Arakawa K."/>
        </authorList>
    </citation>
    <scope>NUCLEOTIDE SEQUENCE [LARGE SCALE GENOMIC DNA]</scope>
</reference>
<comment type="caution">
    <text evidence="1">The sequence shown here is derived from an EMBL/GenBank/DDBJ whole genome shotgun (WGS) entry which is preliminary data.</text>
</comment>
<organism evidence="1 2">
    <name type="scientific">Araneus ventricosus</name>
    <name type="common">Orbweaver spider</name>
    <name type="synonym">Epeira ventricosa</name>
    <dbReference type="NCBI Taxonomy" id="182803"/>
    <lineage>
        <taxon>Eukaryota</taxon>
        <taxon>Metazoa</taxon>
        <taxon>Ecdysozoa</taxon>
        <taxon>Arthropoda</taxon>
        <taxon>Chelicerata</taxon>
        <taxon>Arachnida</taxon>
        <taxon>Araneae</taxon>
        <taxon>Araneomorphae</taxon>
        <taxon>Entelegynae</taxon>
        <taxon>Araneoidea</taxon>
        <taxon>Araneidae</taxon>
        <taxon>Araneus</taxon>
    </lineage>
</organism>
<accession>A0A4Y2T3W1</accession>
<evidence type="ECO:0000313" key="1">
    <source>
        <dbReference type="EMBL" id="GBN95304.1"/>
    </source>
</evidence>
<dbReference type="AlphaFoldDB" id="A0A4Y2T3W1"/>
<evidence type="ECO:0000313" key="2">
    <source>
        <dbReference type="Proteomes" id="UP000499080"/>
    </source>
</evidence>
<dbReference type="Proteomes" id="UP000499080">
    <property type="component" value="Unassembled WGS sequence"/>
</dbReference>
<dbReference type="EMBL" id="BGPR01025967">
    <property type="protein sequence ID" value="GBN95304.1"/>
    <property type="molecule type" value="Genomic_DNA"/>
</dbReference>
<name>A0A4Y2T3W1_ARAVE</name>
<gene>
    <name evidence="1" type="ORF">AVEN_34059_1</name>
</gene>